<dbReference type="AlphaFoldDB" id="A0A6L6J0V2"/>
<comment type="caution">
    <text evidence="3">The sequence shown here is derived from an EMBL/GenBank/DDBJ whole genome shotgun (WGS) entry which is preliminary data.</text>
</comment>
<organism evidence="3 4">
    <name type="scientific">Paracoccus shanxieyensis</name>
    <dbReference type="NCBI Taxonomy" id="2675752"/>
    <lineage>
        <taxon>Bacteria</taxon>
        <taxon>Pseudomonadati</taxon>
        <taxon>Pseudomonadota</taxon>
        <taxon>Alphaproteobacteria</taxon>
        <taxon>Rhodobacterales</taxon>
        <taxon>Paracoccaceae</taxon>
        <taxon>Paracoccus</taxon>
    </lineage>
</organism>
<accession>A0A6L6J0V2</accession>
<reference evidence="3 4" key="1">
    <citation type="submission" date="2019-11" db="EMBL/GenBank/DDBJ databases">
        <authorList>
            <person name="Dong K."/>
        </authorList>
    </citation>
    <scope>NUCLEOTIDE SEQUENCE [LARGE SCALE GENOMIC DNA]</scope>
    <source>
        <strain evidence="3 4">DK608</strain>
    </source>
</reference>
<dbReference type="InterPro" id="IPR000917">
    <property type="entry name" value="Sulfatase_N"/>
</dbReference>
<dbReference type="GO" id="GO:0016787">
    <property type="term" value="F:hydrolase activity"/>
    <property type="evidence" value="ECO:0007669"/>
    <property type="project" value="UniProtKB-KW"/>
</dbReference>
<evidence type="ECO:0000313" key="3">
    <source>
        <dbReference type="EMBL" id="MTH64307.1"/>
    </source>
</evidence>
<dbReference type="InterPro" id="IPR017850">
    <property type="entry name" value="Alkaline_phosphatase_core_sf"/>
</dbReference>
<dbReference type="SUPFAM" id="SSF53649">
    <property type="entry name" value="Alkaline phosphatase-like"/>
    <property type="match status" value="1"/>
</dbReference>
<proteinExistence type="predicted"/>
<feature type="transmembrane region" description="Helical" evidence="1">
    <location>
        <begin position="91"/>
        <end position="112"/>
    </location>
</feature>
<dbReference type="EMBL" id="WMII01000006">
    <property type="protein sequence ID" value="MTH64307.1"/>
    <property type="molecule type" value="Genomic_DNA"/>
</dbReference>
<dbReference type="Pfam" id="PF00884">
    <property type="entry name" value="Sulfatase"/>
    <property type="match status" value="1"/>
</dbReference>
<keyword evidence="1" id="KW-0472">Membrane</keyword>
<keyword evidence="1" id="KW-1133">Transmembrane helix</keyword>
<feature type="transmembrane region" description="Helical" evidence="1">
    <location>
        <begin position="124"/>
        <end position="142"/>
    </location>
</feature>
<evidence type="ECO:0000256" key="1">
    <source>
        <dbReference type="SAM" id="Phobius"/>
    </source>
</evidence>
<name>A0A6L6J0V2_9RHOB</name>
<evidence type="ECO:0000313" key="4">
    <source>
        <dbReference type="Proteomes" id="UP000478740"/>
    </source>
</evidence>
<feature type="domain" description="Sulfatase N-terminal" evidence="2">
    <location>
        <begin position="191"/>
        <end position="437"/>
    </location>
</feature>
<keyword evidence="4" id="KW-1185">Reference proteome</keyword>
<gene>
    <name evidence="3" type="ORF">GL284_08485</name>
</gene>
<sequence length="498" mass="53499">MIRLLLAALLMQAALALPDGLSLELPVLLAGLSLAGRWLRLPVLVLLVVLAVQKLADLAMMHTLGRRFDVVVDLPLVDAGLRLIAGSFGRLAALACILAALLALAAIILAARWATAQWSRTARLVPRLGLALLLAAVLLPLAQPRALNLQFVAAHLSGSAQTLAALRDLRARAAQDAMSGRSDLLAGIDRDVLVIFVESYGRASFDVPLYADRHLATLRRAQAALAQAGLAMRSGFLTSPTQGGQSWLAHATFASGLRIADQAGHRALLASPRRGLFHHAQAAGFRTAAVMPGITRPWPEAARMGFDRVLAAADLGYCGPPFNWVTMPDQFTLAAADRLLTPGDRQRLFAQIVLISSHAPWTPVPRLIDWADMGCGTVFADMATAGPSPREVWRDRQIVREYYRDTLDYALQTVAAYALRHADAAPLLIVLGDHQAAPDIALEDRPQVPLHIIGPAALVDQTAAWGLTPGLIPPRTQPAIPMERMRDLILTGFRPPPA</sequence>
<evidence type="ECO:0000259" key="2">
    <source>
        <dbReference type="Pfam" id="PF00884"/>
    </source>
</evidence>
<dbReference type="Gene3D" id="3.40.720.10">
    <property type="entry name" value="Alkaline Phosphatase, subunit A"/>
    <property type="match status" value="1"/>
</dbReference>
<protein>
    <submittedName>
        <fullName evidence="3">Sulfatase-like hydrolase/transferase</fullName>
    </submittedName>
</protein>
<keyword evidence="1" id="KW-0812">Transmembrane</keyword>
<dbReference type="RefSeq" id="WP_155044168.1">
    <property type="nucleotide sequence ID" value="NZ_WMIH01000006.1"/>
</dbReference>
<dbReference type="Proteomes" id="UP000478740">
    <property type="component" value="Unassembled WGS sequence"/>
</dbReference>
<keyword evidence="3" id="KW-0378">Hydrolase</keyword>